<organism evidence="4 5">
    <name type="scientific">Thanatephorus cucumeris (strain AG1-IB / isolate 7/3/14)</name>
    <name type="common">Lettuce bottom rot fungus</name>
    <name type="synonym">Rhizoctonia solani</name>
    <dbReference type="NCBI Taxonomy" id="1108050"/>
    <lineage>
        <taxon>Eukaryota</taxon>
        <taxon>Fungi</taxon>
        <taxon>Dikarya</taxon>
        <taxon>Basidiomycota</taxon>
        <taxon>Agaricomycotina</taxon>
        <taxon>Agaricomycetes</taxon>
        <taxon>Cantharellales</taxon>
        <taxon>Ceratobasidiaceae</taxon>
        <taxon>Rhizoctonia</taxon>
        <taxon>Rhizoctonia solani AG-1</taxon>
    </lineage>
</organism>
<dbReference type="Gene3D" id="1.25.10.10">
    <property type="entry name" value="Leucine-rich Repeat Variant"/>
    <property type="match status" value="1"/>
</dbReference>
<reference evidence="4 5" key="1">
    <citation type="journal article" date="2013" name="J. Biotechnol.">
        <title>Establishment and interpretation of the genome sequence of the phytopathogenic fungus Rhizoctonia solani AG1-IB isolate 7/3/14.</title>
        <authorList>
            <person name="Wibberg D.W."/>
            <person name="Jelonek L.J."/>
            <person name="Rupp O.R."/>
            <person name="Hennig M.H."/>
            <person name="Eikmeyer F.E."/>
            <person name="Goesmann A.G."/>
            <person name="Hartmann A.H."/>
            <person name="Borriss R.B."/>
            <person name="Grosch R.G."/>
            <person name="Puehler A.P."/>
            <person name="Schlueter A.S."/>
        </authorList>
    </citation>
    <scope>NUCLEOTIDE SEQUENCE [LARGE SCALE GENOMIC DNA]</scope>
    <source>
        <strain evidence="5">AG1-IB / isolate 7/3/14</strain>
    </source>
</reference>
<sequence>MDGAPPPEEDFSGIPIGERLVHKNWKARVHGYEALVKLFQATASEDDPAFRQYISNSDLLKKIATDANAVAQEKGLDAILALVEFAGEGAARTRDAVIPALVDKCYGSARAGTKTKAIELTLRYVEIDNGGEATVLPSERSHTRAKR</sequence>
<dbReference type="GO" id="GO:0046785">
    <property type="term" value="P:microtubule polymerization"/>
    <property type="evidence" value="ECO:0007669"/>
    <property type="project" value="InterPro"/>
</dbReference>
<dbReference type="Proteomes" id="UP000012065">
    <property type="component" value="Unassembled WGS sequence"/>
</dbReference>
<dbReference type="GO" id="GO:0005737">
    <property type="term" value="C:cytoplasm"/>
    <property type="evidence" value="ECO:0007669"/>
    <property type="project" value="UniProtKB-SubCell"/>
</dbReference>
<dbReference type="GO" id="GO:0030951">
    <property type="term" value="P:establishment or maintenance of microtubule cytoskeleton polarity"/>
    <property type="evidence" value="ECO:0007669"/>
    <property type="project" value="InterPro"/>
</dbReference>
<dbReference type="InterPro" id="IPR045110">
    <property type="entry name" value="XMAP215"/>
</dbReference>
<name>M5BMJ1_THACB</name>
<evidence type="ECO:0000313" key="5">
    <source>
        <dbReference type="Proteomes" id="UP000012065"/>
    </source>
</evidence>
<dbReference type="InterPro" id="IPR048491">
    <property type="entry name" value="XMAP215_CLASP_TOG"/>
</dbReference>
<dbReference type="PANTHER" id="PTHR12609">
    <property type="entry name" value="MICROTUBULE ASSOCIATED PROTEIN XMAP215"/>
    <property type="match status" value="1"/>
</dbReference>
<comment type="caution">
    <text evidence="4">The sequence shown here is derived from an EMBL/GenBank/DDBJ whole genome shotgun (WGS) entry which is preliminary data.</text>
</comment>
<dbReference type="GO" id="GO:0051010">
    <property type="term" value="F:microtubule plus-end binding"/>
    <property type="evidence" value="ECO:0007669"/>
    <property type="project" value="InterPro"/>
</dbReference>
<dbReference type="AlphaFoldDB" id="M5BMJ1"/>
<dbReference type="Pfam" id="PF21041">
    <property type="entry name" value="XMAP215_CLASP_TOG"/>
    <property type="match status" value="1"/>
</dbReference>
<dbReference type="EMBL" id="CAOJ01002888">
    <property type="protein sequence ID" value="CCO28144.1"/>
    <property type="molecule type" value="Genomic_DNA"/>
</dbReference>
<dbReference type="HOGENOM" id="CLU_1644137_0_0_1"/>
<protein>
    <submittedName>
        <fullName evidence="4">Cytoskeleton-associated protein 5</fullName>
    </submittedName>
</protein>
<evidence type="ECO:0000259" key="3">
    <source>
        <dbReference type="Pfam" id="PF21041"/>
    </source>
</evidence>
<feature type="domain" description="XMAP215/Dis1/CLASP TOG" evidence="3">
    <location>
        <begin position="10"/>
        <end position="134"/>
    </location>
</feature>
<dbReference type="InterPro" id="IPR011989">
    <property type="entry name" value="ARM-like"/>
</dbReference>
<evidence type="ECO:0000256" key="2">
    <source>
        <dbReference type="ARBA" id="ARBA00022490"/>
    </source>
</evidence>
<comment type="subcellular location">
    <subcellularLocation>
        <location evidence="1">Cytoplasm</location>
    </subcellularLocation>
</comment>
<gene>
    <name evidence="4" type="ORF">BN14_02136</name>
</gene>
<accession>M5BMJ1</accession>
<dbReference type="GO" id="GO:0061863">
    <property type="term" value="F:microtubule plus end polymerase"/>
    <property type="evidence" value="ECO:0007669"/>
    <property type="project" value="InterPro"/>
</dbReference>
<evidence type="ECO:0000256" key="1">
    <source>
        <dbReference type="ARBA" id="ARBA00004496"/>
    </source>
</evidence>
<dbReference type="GO" id="GO:0007051">
    <property type="term" value="P:spindle organization"/>
    <property type="evidence" value="ECO:0007669"/>
    <property type="project" value="InterPro"/>
</dbReference>
<evidence type="ECO:0000313" key="4">
    <source>
        <dbReference type="EMBL" id="CCO28144.1"/>
    </source>
</evidence>
<proteinExistence type="predicted"/>
<keyword evidence="2" id="KW-0963">Cytoplasm</keyword>